<dbReference type="STRING" id="1449351.RISW2_02935"/>
<dbReference type="RefSeq" id="WP_280113164.1">
    <property type="nucleotide sequence ID" value="NZ_JAME01000012.1"/>
</dbReference>
<protein>
    <submittedName>
        <fullName evidence="1">Uncharacterized protein</fullName>
    </submittedName>
</protein>
<name>X7F8X4_9RHOB</name>
<dbReference type="EMBL" id="JAME01000012">
    <property type="protein sequence ID" value="ETX29178.1"/>
    <property type="molecule type" value="Genomic_DNA"/>
</dbReference>
<proteinExistence type="predicted"/>
<organism evidence="1 2">
    <name type="scientific">Roseivivax isoporae LMG 25204</name>
    <dbReference type="NCBI Taxonomy" id="1449351"/>
    <lineage>
        <taxon>Bacteria</taxon>
        <taxon>Pseudomonadati</taxon>
        <taxon>Pseudomonadota</taxon>
        <taxon>Alphaproteobacteria</taxon>
        <taxon>Rhodobacterales</taxon>
        <taxon>Roseobacteraceae</taxon>
        <taxon>Roseivivax</taxon>
    </lineage>
</organism>
<dbReference type="AlphaFoldDB" id="X7F8X4"/>
<reference evidence="1 2" key="1">
    <citation type="submission" date="2014-01" db="EMBL/GenBank/DDBJ databases">
        <title>Roseivivax isoporae LMG 25204 Genome Sequencing.</title>
        <authorList>
            <person name="Lai Q."/>
            <person name="Li G."/>
            <person name="Shao Z."/>
        </authorList>
    </citation>
    <scope>NUCLEOTIDE SEQUENCE [LARGE SCALE GENOMIC DNA]</scope>
    <source>
        <strain evidence="1 2">LMG 25204</strain>
    </source>
</reference>
<sequence>MKRVSFSGHALQRLVERSECALGNMLGQIDREALAILRTT</sequence>
<accession>X7F8X4</accession>
<gene>
    <name evidence="1" type="ORF">RISW2_02935</name>
</gene>
<comment type="caution">
    <text evidence="1">The sequence shown here is derived from an EMBL/GenBank/DDBJ whole genome shotgun (WGS) entry which is preliminary data.</text>
</comment>
<evidence type="ECO:0000313" key="1">
    <source>
        <dbReference type="EMBL" id="ETX29178.1"/>
    </source>
</evidence>
<evidence type="ECO:0000313" key="2">
    <source>
        <dbReference type="Proteomes" id="UP000023430"/>
    </source>
</evidence>
<dbReference type="Proteomes" id="UP000023430">
    <property type="component" value="Unassembled WGS sequence"/>
</dbReference>
<keyword evidence="2" id="KW-1185">Reference proteome</keyword>